<dbReference type="GO" id="GO:0030015">
    <property type="term" value="C:CCR4-NOT core complex"/>
    <property type="evidence" value="ECO:0007669"/>
    <property type="project" value="InterPro"/>
</dbReference>
<dbReference type="GO" id="GO:0000289">
    <property type="term" value="P:nuclear-transcribed mRNA poly(A) tail shortening"/>
    <property type="evidence" value="ECO:0007669"/>
    <property type="project" value="UniProtKB-ARBA"/>
</dbReference>
<accession>A0A075B3Y7</accession>
<gene>
    <name evidence="5" type="ORF">O9G_005956</name>
    <name evidence="6" type="ORF">ROZALSC1DRAFT_26941</name>
</gene>
<reference evidence="6" key="3">
    <citation type="submission" date="2018-08" db="EMBL/GenBank/DDBJ databases">
        <title>Leveraging single-cell genomics to expand the Fungal Tree of Life.</title>
        <authorList>
            <consortium name="DOE Joint Genome Institute"/>
            <person name="Ahrendt S.R."/>
            <person name="Quandt C.A."/>
            <person name="Ciobanu D."/>
            <person name="Clum A."/>
            <person name="Salamov A."/>
            <person name="Andreopoulos B."/>
            <person name="Cheng J.-F."/>
            <person name="Woyke T."/>
            <person name="Pelin A."/>
            <person name="Henrissat B."/>
            <person name="Reynolds N."/>
            <person name="Benny G.L."/>
            <person name="Smith M.E."/>
            <person name="James T.Y."/>
            <person name="Grigoriev I.V."/>
        </authorList>
    </citation>
    <scope>NUCLEOTIDE SEQUENCE</scope>
    <source>
        <strain evidence="6">CSF55</strain>
    </source>
</reference>
<evidence type="ECO:0000256" key="1">
    <source>
        <dbReference type="ARBA" id="ARBA00007682"/>
    </source>
</evidence>
<dbReference type="EMBL" id="ML004938">
    <property type="protein sequence ID" value="RKP21655.1"/>
    <property type="molecule type" value="Genomic_DNA"/>
</dbReference>
<dbReference type="InterPro" id="IPR040168">
    <property type="entry name" value="Not2/3/5"/>
</dbReference>
<dbReference type="HOGENOM" id="CLU_033275_4_1_1"/>
<evidence type="ECO:0000313" key="5">
    <source>
        <dbReference type="EMBL" id="EPZ35877.1"/>
    </source>
</evidence>
<evidence type="ECO:0000313" key="7">
    <source>
        <dbReference type="Proteomes" id="UP000030755"/>
    </source>
</evidence>
<dbReference type="Proteomes" id="UP000281549">
    <property type="component" value="Unassembled WGS sequence"/>
</dbReference>
<evidence type="ECO:0000313" key="8">
    <source>
        <dbReference type="Proteomes" id="UP000281549"/>
    </source>
</evidence>
<dbReference type="Gene3D" id="2.30.30.1020">
    <property type="entry name" value="CCR4-NOT complex subunit 2/3/5, C-terminal domain"/>
    <property type="match status" value="1"/>
</dbReference>
<proteinExistence type="inferred from homology"/>
<dbReference type="OMA" id="IFYMKPR"/>
<dbReference type="AlphaFoldDB" id="A0A075B3Y7"/>
<dbReference type="EMBL" id="KE560733">
    <property type="protein sequence ID" value="EPZ35877.1"/>
    <property type="molecule type" value="Genomic_DNA"/>
</dbReference>
<dbReference type="InterPro" id="IPR007282">
    <property type="entry name" value="NOT2/3/5_C"/>
</dbReference>
<dbReference type="OrthoDB" id="25391at2759"/>
<reference evidence="8" key="2">
    <citation type="journal article" date="2018" name="Nat. Microbiol.">
        <title>Leveraging single-cell genomics to expand the fungal tree of life.</title>
        <authorList>
            <person name="Ahrendt S.R."/>
            <person name="Quandt C.A."/>
            <person name="Ciobanu D."/>
            <person name="Clum A."/>
            <person name="Salamov A."/>
            <person name="Andreopoulos B."/>
            <person name="Cheng J.F."/>
            <person name="Woyke T."/>
            <person name="Pelin A."/>
            <person name="Henrissat B."/>
            <person name="Reynolds N.K."/>
            <person name="Benny G.L."/>
            <person name="Smith M.E."/>
            <person name="James T.Y."/>
            <person name="Grigoriev I.V."/>
        </authorList>
    </citation>
    <scope>NUCLEOTIDE SEQUENCE [LARGE SCALE GENOMIC DNA]</scope>
    <source>
        <strain evidence="8">CSF55</strain>
    </source>
</reference>
<dbReference type="GO" id="GO:0006355">
    <property type="term" value="P:regulation of DNA-templated transcription"/>
    <property type="evidence" value="ECO:0007669"/>
    <property type="project" value="InterPro"/>
</dbReference>
<keyword evidence="2" id="KW-0805">Transcription regulation</keyword>
<evidence type="ECO:0000256" key="3">
    <source>
        <dbReference type="ARBA" id="ARBA00023163"/>
    </source>
</evidence>
<keyword evidence="3" id="KW-0804">Transcription</keyword>
<dbReference type="Pfam" id="PF04153">
    <property type="entry name" value="NOT2_3_5_C"/>
    <property type="match status" value="1"/>
</dbReference>
<feature type="domain" description="NOT2/NOT3/NOT5 C-terminal" evidence="4">
    <location>
        <begin position="30"/>
        <end position="143"/>
    </location>
</feature>
<comment type="similarity">
    <text evidence="1">Belongs to the CNOT2/3/5 family.</text>
</comment>
<sequence length="158" mass="18426">MTDQDLNMLALGCDLSSLGLNINSTEPLHTSFHLPWSDARHNLDYILPSCYNVQPPPSAVHKIHAFSDETLFYIFYSMPRDALQEAAANELHQRSWKYHKELKLWFMKDPSVELTAKTPNMERGTFIFFDVSRWEKVKKEHVIAFEHVEDWSNTSNAR</sequence>
<evidence type="ECO:0000259" key="4">
    <source>
        <dbReference type="Pfam" id="PF04153"/>
    </source>
</evidence>
<name>A0A075B3Y7_ROZAC</name>
<reference evidence="5 7" key="1">
    <citation type="journal article" date="2013" name="Curr. Biol.">
        <title>Shared signatures of parasitism and phylogenomics unite Cryptomycota and microsporidia.</title>
        <authorList>
            <person name="James T.Y."/>
            <person name="Pelin A."/>
            <person name="Bonen L."/>
            <person name="Ahrendt S."/>
            <person name="Sain D."/>
            <person name="Corradi N."/>
            <person name="Stajich J.E."/>
        </authorList>
    </citation>
    <scope>NUCLEOTIDE SEQUENCE [LARGE SCALE GENOMIC DNA]</scope>
    <source>
        <strain evidence="5 7">CSF55</strain>
        <strain evidence="5 7">CSF55</strain>
    </source>
</reference>
<dbReference type="Proteomes" id="UP000030755">
    <property type="component" value="Unassembled WGS sequence"/>
</dbReference>
<dbReference type="InterPro" id="IPR038635">
    <property type="entry name" value="CCR4-NOT_su2/3/5_C_sf"/>
</dbReference>
<organism evidence="5 7">
    <name type="scientific">Rozella allomycis (strain CSF55)</name>
    <dbReference type="NCBI Taxonomy" id="988480"/>
    <lineage>
        <taxon>Eukaryota</taxon>
        <taxon>Fungi</taxon>
        <taxon>Fungi incertae sedis</taxon>
        <taxon>Cryptomycota</taxon>
        <taxon>Cryptomycota incertae sedis</taxon>
        <taxon>Rozella</taxon>
    </lineage>
</organism>
<protein>
    <submittedName>
        <fullName evidence="5">NOT2/NOT3/NOT5 domain-containing protein</fullName>
    </submittedName>
</protein>
<evidence type="ECO:0000313" key="6">
    <source>
        <dbReference type="EMBL" id="RKP21655.1"/>
    </source>
</evidence>
<evidence type="ECO:0000256" key="2">
    <source>
        <dbReference type="ARBA" id="ARBA00023015"/>
    </source>
</evidence>
<keyword evidence="7" id="KW-1185">Reference proteome</keyword>
<dbReference type="STRING" id="988480.A0A075B3Y7"/>
<dbReference type="PANTHER" id="PTHR23326">
    <property type="entry name" value="CCR4 NOT-RELATED"/>
    <property type="match status" value="1"/>
</dbReference>